<reference evidence="1 2" key="1">
    <citation type="submission" date="2019-03" db="EMBL/GenBank/DDBJ databases">
        <title>New insights into Acidothiobacillus thiooxidans sulfur metabolism through coupled gene expression, solution geochemistry, microscopy and spectroscopy analyses.</title>
        <authorList>
            <person name="Camacho D."/>
            <person name="Frazao R."/>
            <person name="Fouillen A."/>
            <person name="Nanci A."/>
            <person name="Lang B.F."/>
            <person name="Apte S.C."/>
            <person name="Baron C."/>
            <person name="Warren L.A."/>
        </authorList>
    </citation>
    <scope>NUCLEOTIDE SEQUENCE [LARGE SCALE GENOMIC DNA]</scope>
    <source>
        <strain evidence="1 2">ATCC 19377</strain>
    </source>
</reference>
<organism evidence="1 2">
    <name type="scientific">Acidithiobacillus thiooxidans ATCC 19377</name>
    <dbReference type="NCBI Taxonomy" id="637390"/>
    <lineage>
        <taxon>Bacteria</taxon>
        <taxon>Pseudomonadati</taxon>
        <taxon>Pseudomonadota</taxon>
        <taxon>Acidithiobacillia</taxon>
        <taxon>Acidithiobacillales</taxon>
        <taxon>Acidithiobacillaceae</taxon>
        <taxon>Acidithiobacillus</taxon>
    </lineage>
</organism>
<comment type="caution">
    <text evidence="1">The sequence shown here is derived from an EMBL/GenBank/DDBJ whole genome shotgun (WGS) entry which is preliminary data.</text>
</comment>
<dbReference type="Proteomes" id="UP000315403">
    <property type="component" value="Unassembled WGS sequence"/>
</dbReference>
<dbReference type="AlphaFoldDB" id="A0A543Q1X6"/>
<evidence type="ECO:0000313" key="1">
    <source>
        <dbReference type="EMBL" id="TQN50347.1"/>
    </source>
</evidence>
<sequence>MLGLHGKASIQCLASCHGHGWWRWLKREPYLYFHASAEVVEWIAAVIEVIPLSRQWKVTGAIHPELGLCFALDPLEQSPFLGGHASDKNDLHIMACLLPDLVCFPQQNQNTYNDKKKAAQDLVPAFIERVGMLALRAPISGTHRIAQRITTLFARFQRHNRSNSIQSHTGVD</sequence>
<name>A0A543Q1X6_ACITH</name>
<gene>
    <name evidence="1" type="ORF">DLNHIDIE_00200</name>
</gene>
<proteinExistence type="predicted"/>
<evidence type="ECO:0000313" key="2">
    <source>
        <dbReference type="Proteomes" id="UP000315403"/>
    </source>
</evidence>
<accession>A0A543Q1X6</accession>
<dbReference type="EMBL" id="SZUV01000001">
    <property type="protein sequence ID" value="TQN50347.1"/>
    <property type="molecule type" value="Genomic_DNA"/>
</dbReference>
<protein>
    <submittedName>
        <fullName evidence="1">Uncharacterized protein</fullName>
    </submittedName>
</protein>